<sequence length="37" mass="4426">MVSGRQQVKRYHLLHWLIQQVLGMHLSEQTLTQSYLC</sequence>
<dbReference type="EMBL" id="NQVE01000061">
    <property type="protein sequence ID" value="RAL50385.1"/>
    <property type="molecule type" value="Genomic_DNA"/>
</dbReference>
<comment type="caution">
    <text evidence="1">The sequence shown here is derived from an EMBL/GenBank/DDBJ whole genome shotgun (WGS) entry which is preliminary data.</text>
</comment>
<dbReference type="Proteomes" id="UP000249390">
    <property type="component" value="Unassembled WGS sequence"/>
</dbReference>
<organism evidence="1 2">
    <name type="scientific">Cuscuta australis</name>
    <dbReference type="NCBI Taxonomy" id="267555"/>
    <lineage>
        <taxon>Eukaryota</taxon>
        <taxon>Viridiplantae</taxon>
        <taxon>Streptophyta</taxon>
        <taxon>Embryophyta</taxon>
        <taxon>Tracheophyta</taxon>
        <taxon>Spermatophyta</taxon>
        <taxon>Magnoliopsida</taxon>
        <taxon>eudicotyledons</taxon>
        <taxon>Gunneridae</taxon>
        <taxon>Pentapetalae</taxon>
        <taxon>asterids</taxon>
        <taxon>lamiids</taxon>
        <taxon>Solanales</taxon>
        <taxon>Convolvulaceae</taxon>
        <taxon>Cuscuteae</taxon>
        <taxon>Cuscuta</taxon>
        <taxon>Cuscuta subgen. Grammica</taxon>
        <taxon>Cuscuta sect. Cleistogrammica</taxon>
    </lineage>
</organism>
<keyword evidence="2" id="KW-1185">Reference proteome</keyword>
<protein>
    <submittedName>
        <fullName evidence="1">Uncharacterized protein</fullName>
    </submittedName>
</protein>
<evidence type="ECO:0000313" key="1">
    <source>
        <dbReference type="EMBL" id="RAL50385.1"/>
    </source>
</evidence>
<name>A0A328DXC2_9ASTE</name>
<accession>A0A328DXC2</accession>
<gene>
    <name evidence="1" type="ORF">DM860_017666</name>
</gene>
<evidence type="ECO:0000313" key="2">
    <source>
        <dbReference type="Proteomes" id="UP000249390"/>
    </source>
</evidence>
<proteinExistence type="predicted"/>
<dbReference type="AlphaFoldDB" id="A0A328DXC2"/>
<reference evidence="1 2" key="1">
    <citation type="submission" date="2018-06" db="EMBL/GenBank/DDBJ databases">
        <title>The Genome of Cuscuta australis (Dodder) Provides Insight into the Evolution of Plant Parasitism.</title>
        <authorList>
            <person name="Liu H."/>
        </authorList>
    </citation>
    <scope>NUCLEOTIDE SEQUENCE [LARGE SCALE GENOMIC DNA]</scope>
    <source>
        <strain evidence="2">cv. Yunnan</strain>
        <tissue evidence="1">Vines</tissue>
    </source>
</reference>